<proteinExistence type="inferred from homology"/>
<dbReference type="InterPro" id="IPR007274">
    <property type="entry name" value="Cop_transporter"/>
</dbReference>
<feature type="binding site" evidence="10">
    <location>
        <position position="163"/>
    </location>
    <ligand>
        <name>Ca(2+)</name>
        <dbReference type="ChEBI" id="CHEBI:29108"/>
    </ligand>
</feature>
<feature type="transmembrane region" description="Helical" evidence="12">
    <location>
        <begin position="653"/>
        <end position="676"/>
    </location>
</feature>
<keyword evidence="3 12" id="KW-0812">Transmembrane</keyword>
<dbReference type="SUPFAM" id="SSF101887">
    <property type="entry name" value="Apyrase"/>
    <property type="match status" value="1"/>
</dbReference>
<dbReference type="GO" id="GO:0004382">
    <property type="term" value="F:GDP phosphatase activity"/>
    <property type="evidence" value="ECO:0007669"/>
    <property type="project" value="TreeGrafter"/>
</dbReference>
<evidence type="ECO:0000256" key="10">
    <source>
        <dbReference type="PIRSR" id="PIRSR609283-1"/>
    </source>
</evidence>
<dbReference type="AlphaFoldDB" id="A0AAD4N8Y1"/>
<comment type="similarity">
    <text evidence="9">Belongs to the apyrase family.</text>
</comment>
<evidence type="ECO:0000256" key="1">
    <source>
        <dbReference type="ARBA" id="ARBA00001913"/>
    </source>
</evidence>
<keyword evidence="5" id="KW-0378">Hydrolase</keyword>
<name>A0AAD4N8Y1_9BILA</name>
<reference evidence="13" key="1">
    <citation type="submission" date="2022-01" db="EMBL/GenBank/DDBJ databases">
        <title>Genome Sequence Resource for Two Populations of Ditylenchus destructor, the Migratory Endoparasitic Phytonematode.</title>
        <authorList>
            <person name="Zhang H."/>
            <person name="Lin R."/>
            <person name="Xie B."/>
        </authorList>
    </citation>
    <scope>NUCLEOTIDE SEQUENCE</scope>
    <source>
        <strain evidence="13">BazhouSP</strain>
    </source>
</reference>
<feature type="binding site" evidence="10">
    <location>
        <position position="164"/>
    </location>
    <ligand>
        <name>Ca(2+)</name>
        <dbReference type="ChEBI" id="CHEBI:29108"/>
    </ligand>
</feature>
<dbReference type="GO" id="GO:0005375">
    <property type="term" value="F:copper ion transmembrane transporter activity"/>
    <property type="evidence" value="ECO:0007669"/>
    <property type="project" value="InterPro"/>
</dbReference>
<evidence type="ECO:0000256" key="4">
    <source>
        <dbReference type="ARBA" id="ARBA00022723"/>
    </source>
</evidence>
<comment type="cofactor">
    <cofactor evidence="1 10">
        <name>Ca(2+)</name>
        <dbReference type="ChEBI" id="CHEBI:29108"/>
    </cofactor>
</comment>
<comment type="caution">
    <text evidence="13">The sequence shown here is derived from an EMBL/GenBank/DDBJ whole genome shotgun (WGS) entry which is preliminary data.</text>
</comment>
<dbReference type="Gene3D" id="2.120.10.100">
    <property type="entry name" value="Apyrase"/>
    <property type="match status" value="1"/>
</dbReference>
<feature type="transmembrane region" description="Helical" evidence="12">
    <location>
        <begin position="45"/>
        <end position="69"/>
    </location>
</feature>
<feature type="binding site" evidence="10">
    <location>
        <position position="396"/>
    </location>
    <ligand>
        <name>Ca(2+)</name>
        <dbReference type="ChEBI" id="CHEBI:29108"/>
    </ligand>
</feature>
<evidence type="ECO:0000313" key="13">
    <source>
        <dbReference type="EMBL" id="KAI1716541.1"/>
    </source>
</evidence>
<feature type="binding site" evidence="10">
    <location>
        <position position="342"/>
    </location>
    <ligand>
        <name>Ca(2+)</name>
        <dbReference type="ChEBI" id="CHEBI:29108"/>
    </ligand>
</feature>
<comment type="subcellular location">
    <subcellularLocation>
        <location evidence="2">Membrane</location>
    </subcellularLocation>
</comment>
<evidence type="ECO:0000256" key="8">
    <source>
        <dbReference type="ARBA" id="ARBA00023136"/>
    </source>
</evidence>
<feature type="transmembrane region" description="Helical" evidence="12">
    <location>
        <begin position="507"/>
        <end position="526"/>
    </location>
</feature>
<keyword evidence="8 12" id="KW-0472">Membrane</keyword>
<feature type="transmembrane region" description="Helical" evidence="12">
    <location>
        <begin position="627"/>
        <end position="647"/>
    </location>
</feature>
<dbReference type="Pfam" id="PF06079">
    <property type="entry name" value="Apyrase"/>
    <property type="match status" value="1"/>
</dbReference>
<dbReference type="GO" id="GO:0045134">
    <property type="term" value="F:UDP phosphatase activity"/>
    <property type="evidence" value="ECO:0007669"/>
    <property type="project" value="TreeGrafter"/>
</dbReference>
<evidence type="ECO:0000256" key="9">
    <source>
        <dbReference type="ARBA" id="ARBA00025738"/>
    </source>
</evidence>
<dbReference type="InterPro" id="IPR009283">
    <property type="entry name" value="Apyrase"/>
</dbReference>
<evidence type="ECO:0000256" key="12">
    <source>
        <dbReference type="SAM" id="Phobius"/>
    </source>
</evidence>
<evidence type="ECO:0000256" key="2">
    <source>
        <dbReference type="ARBA" id="ARBA00004370"/>
    </source>
</evidence>
<keyword evidence="6 10" id="KW-0106">Calcium</keyword>
<protein>
    <submittedName>
        <fullName evidence="13">Apyrase domain-containing protein</fullName>
    </submittedName>
</protein>
<dbReference type="GO" id="GO:0005509">
    <property type="term" value="F:calcium ion binding"/>
    <property type="evidence" value="ECO:0007669"/>
    <property type="project" value="InterPro"/>
</dbReference>
<evidence type="ECO:0000256" key="3">
    <source>
        <dbReference type="ARBA" id="ARBA00022692"/>
    </source>
</evidence>
<organism evidence="13 14">
    <name type="scientific">Ditylenchus destructor</name>
    <dbReference type="NCBI Taxonomy" id="166010"/>
    <lineage>
        <taxon>Eukaryota</taxon>
        <taxon>Metazoa</taxon>
        <taxon>Ecdysozoa</taxon>
        <taxon>Nematoda</taxon>
        <taxon>Chromadorea</taxon>
        <taxon>Rhabditida</taxon>
        <taxon>Tylenchina</taxon>
        <taxon>Tylenchomorpha</taxon>
        <taxon>Sphaerularioidea</taxon>
        <taxon>Anguinidae</taxon>
        <taxon>Anguininae</taxon>
        <taxon>Ditylenchus</taxon>
    </lineage>
</organism>
<evidence type="ECO:0000256" key="6">
    <source>
        <dbReference type="ARBA" id="ARBA00022837"/>
    </source>
</evidence>
<evidence type="ECO:0000256" key="5">
    <source>
        <dbReference type="ARBA" id="ARBA00022801"/>
    </source>
</evidence>
<dbReference type="EMBL" id="JAKKPZ010000010">
    <property type="protein sequence ID" value="KAI1716541.1"/>
    <property type="molecule type" value="Genomic_DNA"/>
</dbReference>
<evidence type="ECO:0000256" key="7">
    <source>
        <dbReference type="ARBA" id="ARBA00022989"/>
    </source>
</evidence>
<sequence>MRSRNGSTKSRHSPEPVEANGSDMSGYRRLDNGEAKPPMPRNPNFLPLLVASALSALLFIAFGSLHYYLPFATRCRDYRPYNDTQFGNPRILDYGRMAYRFVVVTDLDHGSKVNDKTWQSFLKKGSLIIDADYKSAQVLWDDESQNSVLTSQFAAGGRSMELSDLVFFDGHLLTVDDRTGIVYRIEGFKKAIPWVFLNDGPGDTAKGFKAEWMAVKNQQLYVGGLGKEWTTEKGEFVSHNPMYVKVLSNTGEIEHVDWIENYKSLRRILGIEWPGYMIHESAQWSDIHNRWFFLPRRVSKEHYSETEDEFRGSNVLLVADSLFSRIEAKEIGEKGDGSRGFSAFQFLPGSNDDIIVALKSQEKDGVAIASYLLVFSLSSGKVLLTEHALNGAYKFEGIVFMVIHDGEMLMHGIVTYVAVQTDMNGNASNFTTTSSPTTTEAVTATTLDLSTTHPHHHHHDHNSGTEPQMILNSPHANDHAAHGMKMYFHYGCSEVILFDCWRIDSCFGLIVSCLLIFIMAACYEGIKWFRVYFQMWCTNGDSFCRPINVSMKDLENRSVEDALIQKSCNANGDNGGLLSSEREQQVYVPTVTSGEQQPRTASRFVFNFLNRWISRSSPFVTHRIAEALLYGIQLIIAYWLMLIIMTYNVYLTGAVVFGAAFGYWLFTGLLCMAPFANTVKHKHALEQSASDACH</sequence>
<dbReference type="GO" id="GO:0030166">
    <property type="term" value="P:proteoglycan biosynthetic process"/>
    <property type="evidence" value="ECO:0007669"/>
    <property type="project" value="TreeGrafter"/>
</dbReference>
<evidence type="ECO:0000256" key="11">
    <source>
        <dbReference type="SAM" id="MobiDB-lite"/>
    </source>
</evidence>
<keyword evidence="14" id="KW-1185">Reference proteome</keyword>
<feature type="region of interest" description="Disordered" evidence="11">
    <location>
        <begin position="1"/>
        <end position="38"/>
    </location>
</feature>
<dbReference type="PANTHER" id="PTHR13023">
    <property type="entry name" value="APYRASE"/>
    <property type="match status" value="1"/>
</dbReference>
<keyword evidence="7 12" id="KW-1133">Transmembrane helix</keyword>
<gene>
    <name evidence="13" type="ORF">DdX_07602</name>
</gene>
<accession>A0AAD4N8Y1</accession>
<keyword evidence="4 10" id="KW-0479">Metal-binding</keyword>
<feature type="binding site" evidence="10">
    <location>
        <position position="280"/>
    </location>
    <ligand>
        <name>Ca(2+)</name>
        <dbReference type="ChEBI" id="CHEBI:29108"/>
    </ligand>
</feature>
<dbReference type="FunFam" id="2.120.10.100:FF:000001">
    <property type="entry name" value="Soluble calcium-activated nucleotidase 1"/>
    <property type="match status" value="1"/>
</dbReference>
<dbReference type="PANTHER" id="PTHR13023:SF3">
    <property type="entry name" value="SOLUBLE CALCIUM-ACTIVATED NUCLEOTIDASE 1"/>
    <property type="match status" value="1"/>
</dbReference>
<dbReference type="Pfam" id="PF04145">
    <property type="entry name" value="Ctr"/>
    <property type="match status" value="1"/>
</dbReference>
<evidence type="ECO:0000313" key="14">
    <source>
        <dbReference type="Proteomes" id="UP001201812"/>
    </source>
</evidence>
<dbReference type="GO" id="GO:0016020">
    <property type="term" value="C:membrane"/>
    <property type="evidence" value="ECO:0007669"/>
    <property type="project" value="UniProtKB-SubCell"/>
</dbReference>
<dbReference type="Proteomes" id="UP001201812">
    <property type="component" value="Unassembled WGS sequence"/>
</dbReference>
<dbReference type="InterPro" id="IPR036258">
    <property type="entry name" value="Apyrase_sf"/>
</dbReference>
<feature type="binding site" evidence="10">
    <location>
        <position position="211"/>
    </location>
    <ligand>
        <name>Ca(2+)</name>
        <dbReference type="ChEBI" id="CHEBI:29108"/>
    </ligand>
</feature>